<dbReference type="RefSeq" id="XP_032314573.1">
    <property type="nucleotide sequence ID" value="XM_032458682.1"/>
</dbReference>
<organism evidence="2 3">
    <name type="scientific">Camelus ferus</name>
    <name type="common">Wild bactrian camel</name>
    <name type="synonym">Camelus bactrianus ferus</name>
    <dbReference type="NCBI Taxonomy" id="419612"/>
    <lineage>
        <taxon>Eukaryota</taxon>
        <taxon>Metazoa</taxon>
        <taxon>Chordata</taxon>
        <taxon>Craniata</taxon>
        <taxon>Vertebrata</taxon>
        <taxon>Euteleostomi</taxon>
        <taxon>Mammalia</taxon>
        <taxon>Eutheria</taxon>
        <taxon>Laurasiatheria</taxon>
        <taxon>Artiodactyla</taxon>
        <taxon>Tylopoda</taxon>
        <taxon>Camelidae</taxon>
        <taxon>Camelus</taxon>
    </lineage>
</organism>
<evidence type="ECO:0000313" key="3">
    <source>
        <dbReference type="RefSeq" id="XP_032314573.1"/>
    </source>
</evidence>
<gene>
    <name evidence="3" type="primary">LOC116657172</name>
</gene>
<dbReference type="KEGG" id="cfr:116657172"/>
<sequence length="145" mass="16368">MPVAGQLQAGPPFPGSHRSSSGRRSSFHSKELGETLPGRGQLPWDEAVWSRETSRAAVHIQCVLEGAIDFTASSGDPQNSCSLQYICPDQRKEYLKRFAKTMTETFSNQFLSFQKGIPPELWNHIILQPNFWKKSPLDCFSIQKR</sequence>
<reference evidence="3" key="1">
    <citation type="submission" date="2025-08" db="UniProtKB">
        <authorList>
            <consortium name="RefSeq"/>
        </authorList>
    </citation>
    <scope>IDENTIFICATION</scope>
    <source>
        <tissue evidence="3">Ear skin</tissue>
    </source>
</reference>
<accession>A0A8B8R9A9</accession>
<feature type="compositionally biased region" description="Low complexity" evidence="1">
    <location>
        <begin position="15"/>
        <end position="24"/>
    </location>
</feature>
<proteinExistence type="predicted"/>
<evidence type="ECO:0000256" key="1">
    <source>
        <dbReference type="SAM" id="MobiDB-lite"/>
    </source>
</evidence>
<dbReference type="GeneID" id="116657172"/>
<dbReference type="AlphaFoldDB" id="A0A8B8R9A9"/>
<feature type="region of interest" description="Disordered" evidence="1">
    <location>
        <begin position="1"/>
        <end position="43"/>
    </location>
</feature>
<evidence type="ECO:0000313" key="2">
    <source>
        <dbReference type="Proteomes" id="UP000694856"/>
    </source>
</evidence>
<keyword evidence="2" id="KW-1185">Reference proteome</keyword>
<protein>
    <submittedName>
        <fullName evidence="3">Copine-4-like</fullName>
    </submittedName>
</protein>
<name>A0A8B8R9A9_CAMFR</name>
<dbReference type="Proteomes" id="UP000694856">
    <property type="component" value="Chromosome 17"/>
</dbReference>